<dbReference type="AlphaFoldDB" id="A0A8H1QM87"/>
<dbReference type="EMBL" id="RCIY01000087">
    <property type="protein sequence ID" value="TGG78458.1"/>
    <property type="molecule type" value="Genomic_DNA"/>
</dbReference>
<comment type="caution">
    <text evidence="3">The sequence shown here is derived from an EMBL/GenBank/DDBJ whole genome shotgun (WGS) entry which is preliminary data.</text>
</comment>
<dbReference type="SUPFAM" id="SSF47413">
    <property type="entry name" value="lambda repressor-like DNA-binding domains"/>
    <property type="match status" value="1"/>
</dbReference>
<sequence>MSDPDRLKQVDALLEGLDDVLPPPRVRVQLRLAANLTQQDIADAVGVKRLAVVRWEQGKNTPRRPHRDAYIHLLKRLAERFPEAAKPDEGMPTPALESRGSG</sequence>
<dbReference type="InterPro" id="IPR010982">
    <property type="entry name" value="Lambda_DNA-bd_dom_sf"/>
</dbReference>
<dbReference type="GO" id="GO:0003677">
    <property type="term" value="F:DNA binding"/>
    <property type="evidence" value="ECO:0007669"/>
    <property type="project" value="InterPro"/>
</dbReference>
<dbReference type="SMART" id="SM00530">
    <property type="entry name" value="HTH_XRE"/>
    <property type="match status" value="1"/>
</dbReference>
<proteinExistence type="predicted"/>
<protein>
    <submittedName>
        <fullName evidence="3">XRE family transcriptional regulator</fullName>
    </submittedName>
</protein>
<evidence type="ECO:0000313" key="3">
    <source>
        <dbReference type="EMBL" id="TGG78458.1"/>
    </source>
</evidence>
<dbReference type="PROSITE" id="PS50943">
    <property type="entry name" value="HTH_CROC1"/>
    <property type="match status" value="1"/>
</dbReference>
<evidence type="ECO:0000259" key="2">
    <source>
        <dbReference type="PROSITE" id="PS50943"/>
    </source>
</evidence>
<name>A0A8H1QM87_9ACTN</name>
<feature type="region of interest" description="Disordered" evidence="1">
    <location>
        <begin position="82"/>
        <end position="102"/>
    </location>
</feature>
<gene>
    <name evidence="3" type="ORF">D8771_24965</name>
</gene>
<evidence type="ECO:0000313" key="4">
    <source>
        <dbReference type="Proteomes" id="UP000298111"/>
    </source>
</evidence>
<evidence type="ECO:0000256" key="1">
    <source>
        <dbReference type="SAM" id="MobiDB-lite"/>
    </source>
</evidence>
<dbReference type="Proteomes" id="UP000298111">
    <property type="component" value="Unassembled WGS sequence"/>
</dbReference>
<accession>A0A8H1QM87</accession>
<reference evidence="3 4" key="1">
    <citation type="submission" date="2018-10" db="EMBL/GenBank/DDBJ databases">
        <title>Isolation of pseudouridimycin from Streptomyces albus DSM 40763.</title>
        <authorList>
            <person name="Rosenqvist P."/>
            <person name="Metsae-Ketelae M."/>
            <person name="Virta P."/>
        </authorList>
    </citation>
    <scope>NUCLEOTIDE SEQUENCE [LARGE SCALE GENOMIC DNA]</scope>
    <source>
        <strain evidence="3 4">DSM 40763</strain>
    </source>
</reference>
<dbReference type="Gene3D" id="1.10.260.40">
    <property type="entry name" value="lambda repressor-like DNA-binding domains"/>
    <property type="match status" value="1"/>
</dbReference>
<dbReference type="CDD" id="cd00093">
    <property type="entry name" value="HTH_XRE"/>
    <property type="match status" value="1"/>
</dbReference>
<feature type="domain" description="HTH cro/C1-type" evidence="2">
    <location>
        <begin position="29"/>
        <end position="62"/>
    </location>
</feature>
<dbReference type="Pfam" id="PF01381">
    <property type="entry name" value="HTH_3"/>
    <property type="match status" value="1"/>
</dbReference>
<dbReference type="InterPro" id="IPR001387">
    <property type="entry name" value="Cro/C1-type_HTH"/>
</dbReference>
<organism evidence="3 4">
    <name type="scientific">Streptomyces albus</name>
    <dbReference type="NCBI Taxonomy" id="1888"/>
    <lineage>
        <taxon>Bacteria</taxon>
        <taxon>Bacillati</taxon>
        <taxon>Actinomycetota</taxon>
        <taxon>Actinomycetes</taxon>
        <taxon>Kitasatosporales</taxon>
        <taxon>Streptomycetaceae</taxon>
        <taxon>Streptomyces</taxon>
    </lineage>
</organism>